<sequence length="1169" mass="129098">MASFAMQAQRFFNLTYDQVRVDSILPHFGYAIPLTGNYQDSIYTVSIVYPEFAEMTRADIVNYNANWGKQLPEMPLLDQRVVLDRKQAILNIGFCPLVFRNNRYQMLVGFMLKVEAKALKRTHRKTLAVTRATPKAGRYADNSVLATRRWAKIRVPASGVYQITENLIKQAGFNDINKVKVYGYGGNLQNERLDGVELQAKDDLKEVPTCLIGGKRLFYAKGPVSWSSVSATVRTRNPYSDYGYYFLTQSDGEPLRVDESAFLNAFYPSADDYHSLHEVDNFSWYPGGRNLFENTPISRGTKKSYTIDAPVADVGGSITVSLSAGTATRANISLNGERLGEINVSIPTQYDKGNKADFYANIVRFAAKNEVTIEVTEGGPARLDFISIATSKPRSAPDLYAATIPAPQYVHNITSQNLHAHGAADMVIVIPTSQKLRQEAERLKVFHEKHDGMRVRIVPADELYNEFASGTPDANAYRRYLKMLYDRAENEANQPKYLLLFGDCAWDNRMKTADWRTASVDDYLLCFESEDSFNEITCYVDDGFFTLLDDGEGVNLERSDLQDVAVGRFPVVHSDDARTMVDKTIAYAQNANAGAWQNTIMFMGDDGNQNLHMSDANRMADSVAVEHPQYLIKKVMWDMFKREASATGHSYPEVTNIIKQQQAAGALVMNYVGHGRTDQISHESVLRLNDFKAFSNANLPLWITASCDIMPFDGAVPTIGEAAVLNKNGGAVAFFGTTRTVYAYYNQRINMAYLHFLFSENGGKPMTFGEAQRLAKNYMITDGQDQTTNKLQYSLLGDPALAINKPTARVVVDSINGTPVQAATLPALTAGKVNSIVGHIEGHANFAGVVTATVRDRKQRLVGRLNNESKDDGADTPFTYTDRLNTIFNGADSVRNGKFKLNFAVPRDVDNDSGTGLVTLYAVNKDRTIRAHGYSERFTIGGGALGANDSIGPSIYCYLNSTSFTNGGNVTPQPLFVAKISDKDGLNAAGSGIGHDMQLVIDGNMNKTYNLNDHFAFDFGSYTAGTVMFNIPTLSPGKHKLQFRASDVQNNTSQVTLDFNVVGGLMADNIWIDATDNPARTSTTFIVSHDMGNTPIDVTIEVFDMTGKLLWAGEERGAQTVGNYTRTWDLVCTDGHVLSAGVYLYRAKVAAQGSSKTSKARKLIVQGKR</sequence>
<comment type="caution">
    <text evidence="3">The sequence shown here is derived from an EMBL/GenBank/DDBJ whole genome shotgun (WGS) entry which is preliminary data.</text>
</comment>
<dbReference type="SUPFAM" id="SSF52129">
    <property type="entry name" value="Caspase-like"/>
    <property type="match status" value="1"/>
</dbReference>
<organism evidence="3 4">
    <name type="scientific">Hoylesella loescheii DSM 19665 = JCM 12249 = ATCC 15930</name>
    <dbReference type="NCBI Taxonomy" id="1122985"/>
    <lineage>
        <taxon>Bacteria</taxon>
        <taxon>Pseudomonadati</taxon>
        <taxon>Bacteroidota</taxon>
        <taxon>Bacteroidia</taxon>
        <taxon>Bacteroidales</taxon>
        <taxon>Prevotellaceae</taxon>
        <taxon>Hoylesella</taxon>
    </lineage>
</organism>
<dbReference type="InterPro" id="IPR029031">
    <property type="entry name" value="Gingipain_N_sf"/>
</dbReference>
<dbReference type="Gene3D" id="3.40.50.10390">
    <property type="entry name" value="Gingipain r, domain 1"/>
    <property type="match status" value="1"/>
</dbReference>
<name>A0A069QGR7_HOYLO</name>
<dbReference type="Gene3D" id="3.40.50.1460">
    <property type="match status" value="1"/>
</dbReference>
<dbReference type="Proteomes" id="UP000027442">
    <property type="component" value="Unassembled WGS sequence"/>
</dbReference>
<reference evidence="3 4" key="1">
    <citation type="submission" date="2013-08" db="EMBL/GenBank/DDBJ databases">
        <authorList>
            <person name="Weinstock G."/>
            <person name="Sodergren E."/>
            <person name="Wylie T."/>
            <person name="Fulton L."/>
            <person name="Fulton R."/>
            <person name="Fronick C."/>
            <person name="O'Laughlin M."/>
            <person name="Godfrey J."/>
            <person name="Miner T."/>
            <person name="Herter B."/>
            <person name="Appelbaum E."/>
            <person name="Cordes M."/>
            <person name="Lek S."/>
            <person name="Wollam A."/>
            <person name="Pepin K.H."/>
            <person name="Palsikar V.B."/>
            <person name="Mitreva M."/>
            <person name="Wilson R.K."/>
        </authorList>
    </citation>
    <scope>NUCLEOTIDE SEQUENCE [LARGE SCALE GENOMIC DNA]</scope>
    <source>
        <strain evidence="3 4">ATCC 15930</strain>
    </source>
</reference>
<evidence type="ECO:0000256" key="1">
    <source>
        <dbReference type="ARBA" id="ARBA00022729"/>
    </source>
</evidence>
<dbReference type="AlphaFoldDB" id="A0A069QGR7"/>
<feature type="domain" description="Gingipain" evidence="2">
    <location>
        <begin position="428"/>
        <end position="802"/>
    </location>
</feature>
<dbReference type="InterPro" id="IPR001769">
    <property type="entry name" value="Gingipain"/>
</dbReference>
<dbReference type="Gene3D" id="2.60.40.4070">
    <property type="match status" value="1"/>
</dbReference>
<dbReference type="CDD" id="cd02258">
    <property type="entry name" value="Peptidase_C25_N"/>
    <property type="match status" value="1"/>
</dbReference>
<dbReference type="PATRIC" id="fig|1122985.7.peg.1903"/>
<dbReference type="HOGENOM" id="CLU_004870_0_0_10"/>
<evidence type="ECO:0000313" key="4">
    <source>
        <dbReference type="Proteomes" id="UP000027442"/>
    </source>
</evidence>
<dbReference type="GO" id="GO:0008234">
    <property type="term" value="F:cysteine-type peptidase activity"/>
    <property type="evidence" value="ECO:0007669"/>
    <property type="project" value="InterPro"/>
</dbReference>
<dbReference type="GO" id="GO:0006508">
    <property type="term" value="P:proteolysis"/>
    <property type="evidence" value="ECO:0007669"/>
    <property type="project" value="InterPro"/>
</dbReference>
<gene>
    <name evidence="3" type="ORF">HMPREF1991_01828</name>
</gene>
<dbReference type="eggNOG" id="COG1572">
    <property type="taxonomic scope" value="Bacteria"/>
</dbReference>
<dbReference type="NCBIfam" id="NF033707">
    <property type="entry name" value="T9SS_sortase"/>
    <property type="match status" value="1"/>
</dbReference>
<evidence type="ECO:0000259" key="2">
    <source>
        <dbReference type="Pfam" id="PF01364"/>
    </source>
</evidence>
<dbReference type="EMBL" id="JNGW01000078">
    <property type="protein sequence ID" value="KDR52053.1"/>
    <property type="molecule type" value="Genomic_DNA"/>
</dbReference>
<keyword evidence="1" id="KW-0732">Signal</keyword>
<evidence type="ECO:0000313" key="3">
    <source>
        <dbReference type="EMBL" id="KDR52053.1"/>
    </source>
</evidence>
<keyword evidence="4" id="KW-1185">Reference proteome</keyword>
<protein>
    <recommendedName>
        <fullName evidence="2">Gingipain domain-containing protein</fullName>
    </recommendedName>
</protein>
<proteinExistence type="predicted"/>
<dbReference type="InterPro" id="IPR029030">
    <property type="entry name" value="Caspase-like_dom_sf"/>
</dbReference>
<dbReference type="Pfam" id="PF01364">
    <property type="entry name" value="Peptidase_C25"/>
    <property type="match status" value="1"/>
</dbReference>
<accession>A0A069QGR7</accession>